<evidence type="ECO:0000256" key="2">
    <source>
        <dbReference type="ARBA" id="ARBA00020974"/>
    </source>
</evidence>
<dbReference type="InParanoid" id="A7TLX8"/>
<dbReference type="GeneID" id="5544882"/>
<dbReference type="AlphaFoldDB" id="A7TLX8"/>
<dbReference type="GO" id="GO:0000139">
    <property type="term" value="C:Golgi membrane"/>
    <property type="evidence" value="ECO:0007669"/>
    <property type="project" value="UniProtKB-SubCell"/>
</dbReference>
<accession>A7TLX8</accession>
<dbReference type="Proteomes" id="UP000000267">
    <property type="component" value="Unassembled WGS sequence"/>
</dbReference>
<dbReference type="EMBL" id="DS480418">
    <property type="protein sequence ID" value="EDO16715.1"/>
    <property type="molecule type" value="Genomic_DNA"/>
</dbReference>
<dbReference type="HOGENOM" id="CLU_060138_0_0_1"/>
<dbReference type="PANTHER" id="PTHR13228">
    <property type="entry name" value="CONSERVED OLIGOMERIC GOLGI COMPLEX COMPONENT 5"/>
    <property type="match status" value="1"/>
</dbReference>
<proteinExistence type="predicted"/>
<dbReference type="InterPro" id="IPR048485">
    <property type="entry name" value="COG5_helical"/>
</dbReference>
<protein>
    <recommendedName>
        <fullName evidence="2">Conserved oligomeric Golgi complex subunit 5</fullName>
    </recommendedName>
</protein>
<reference evidence="7 8" key="1">
    <citation type="journal article" date="2007" name="Proc. Natl. Acad. Sci. U.S.A.">
        <title>Independent sorting-out of thousands of duplicated gene pairs in two yeast species descended from a whole-genome duplication.</title>
        <authorList>
            <person name="Scannell D.R."/>
            <person name="Frank A.C."/>
            <person name="Conant G.C."/>
            <person name="Byrne K.P."/>
            <person name="Woolfit M."/>
            <person name="Wolfe K.H."/>
        </authorList>
    </citation>
    <scope>NUCLEOTIDE SEQUENCE [LARGE SCALE GENOMIC DNA]</scope>
    <source>
        <strain evidence="8">ATCC 22028 / DSM 70294 / BCRC 21397 / CBS 2163 / NBRC 10782 / NRRL Y-8283 / UCD 57-17</strain>
    </source>
</reference>
<dbReference type="PhylomeDB" id="A7TLX8"/>
<dbReference type="InterPro" id="IPR019465">
    <property type="entry name" value="Cog5"/>
</dbReference>
<dbReference type="FunCoup" id="A7TLX8">
    <property type="interactions" value="58"/>
</dbReference>
<dbReference type="GO" id="GO:0006891">
    <property type="term" value="P:intra-Golgi vesicle-mediated transport"/>
    <property type="evidence" value="ECO:0007669"/>
    <property type="project" value="InterPro"/>
</dbReference>
<organism evidence="8">
    <name type="scientific">Vanderwaltozyma polyspora (strain ATCC 22028 / DSM 70294 / BCRC 21397 / CBS 2163 / NBRC 10782 / NRRL Y-8283 / UCD 57-17)</name>
    <name type="common">Kluyveromyces polysporus</name>
    <dbReference type="NCBI Taxonomy" id="436907"/>
    <lineage>
        <taxon>Eukaryota</taxon>
        <taxon>Fungi</taxon>
        <taxon>Dikarya</taxon>
        <taxon>Ascomycota</taxon>
        <taxon>Saccharomycotina</taxon>
        <taxon>Saccharomycetes</taxon>
        <taxon>Saccharomycetales</taxon>
        <taxon>Saccharomycetaceae</taxon>
        <taxon>Vanderwaltozyma</taxon>
    </lineage>
</organism>
<evidence type="ECO:0000313" key="8">
    <source>
        <dbReference type="Proteomes" id="UP000000267"/>
    </source>
</evidence>
<dbReference type="InterPro" id="IPR049176">
    <property type="entry name" value="COG5_N"/>
</dbReference>
<evidence type="ECO:0000259" key="5">
    <source>
        <dbReference type="Pfam" id="PF10392"/>
    </source>
</evidence>
<gene>
    <name evidence="7" type="ORF">Kpol_1003p20</name>
</gene>
<dbReference type="OrthoDB" id="18786at2759"/>
<keyword evidence="4" id="KW-0472">Membrane</keyword>
<sequence>MSTTSFEDFDESLLAEGFNVLQYTNDLINTTNVIQDNDQSIFANNINTLDLNTPLKKLNFDLNEINSSIDNLIKSRSIDLINEYMKKQQFNETVDQQLKPSLDYLNISYDRLNDDILKPYEKIQKLQNVLNKIHQTSNLLRDSLVFVHLINKLNRINLSINNCQELSIIHSQLSMILNENVNLITLKLIKNLNSSIVIPNKKNLLNFVSLSLTNESLKLDDTSINTSVDSPIAKLSNSLFILSPMDFTNTYSKIVQSIASTTTNQLSKTINSVKNLPNVYKDVVIKNALVINSLETLLKNIKLENNGNSNLLNEFISLQRKKGSYSYQSSNKLNKSLSELYWSSISNSYKKELEISINRGGPVGKSLINNKNLILNVINENMKEKFNIESTNVSFENYLDIMLSSISILSK</sequence>
<dbReference type="Pfam" id="PF20649">
    <property type="entry name" value="COG5_C"/>
    <property type="match status" value="1"/>
</dbReference>
<dbReference type="KEGG" id="vpo:Kpol_1003p20"/>
<feature type="domain" description="Conserved oligomeric Golgi complex subunit 5 N-terminal" evidence="5">
    <location>
        <begin position="11"/>
        <end position="153"/>
    </location>
</feature>
<dbReference type="OMA" id="YFWRTLA"/>
<dbReference type="GO" id="GO:0017119">
    <property type="term" value="C:Golgi transport complex"/>
    <property type="evidence" value="ECO:0007669"/>
    <property type="project" value="InterPro"/>
</dbReference>
<dbReference type="eggNOG" id="ENOG502QQP3">
    <property type="taxonomic scope" value="Eukaryota"/>
</dbReference>
<keyword evidence="8" id="KW-1185">Reference proteome</keyword>
<evidence type="ECO:0000259" key="6">
    <source>
        <dbReference type="Pfam" id="PF20649"/>
    </source>
</evidence>
<evidence type="ECO:0000256" key="1">
    <source>
        <dbReference type="ARBA" id="ARBA00004395"/>
    </source>
</evidence>
<dbReference type="STRING" id="436907.A7TLX8"/>
<dbReference type="PANTHER" id="PTHR13228:SF3">
    <property type="entry name" value="CONSERVED OLIGOMERIC GOLGI COMPLEX SUBUNIT 5"/>
    <property type="match status" value="1"/>
</dbReference>
<name>A7TLX8_VANPO</name>
<keyword evidence="3" id="KW-0333">Golgi apparatus</keyword>
<dbReference type="Pfam" id="PF10392">
    <property type="entry name" value="COG5_N"/>
    <property type="match status" value="1"/>
</dbReference>
<evidence type="ECO:0000313" key="7">
    <source>
        <dbReference type="EMBL" id="EDO16715.1"/>
    </source>
</evidence>
<evidence type="ECO:0000256" key="3">
    <source>
        <dbReference type="ARBA" id="ARBA00023034"/>
    </source>
</evidence>
<comment type="subcellular location">
    <subcellularLocation>
        <location evidence="1">Golgi apparatus membrane</location>
        <topology evidence="1">Peripheral membrane protein</topology>
    </subcellularLocation>
</comment>
<dbReference type="RefSeq" id="XP_001644573.1">
    <property type="nucleotide sequence ID" value="XM_001644523.1"/>
</dbReference>
<evidence type="ECO:0000256" key="4">
    <source>
        <dbReference type="ARBA" id="ARBA00023136"/>
    </source>
</evidence>
<feature type="domain" description="Conserved oligomeric Golgi complex subunit 5 helical" evidence="6">
    <location>
        <begin position="183"/>
        <end position="382"/>
    </location>
</feature>